<dbReference type="SUPFAM" id="SSF56219">
    <property type="entry name" value="DNase I-like"/>
    <property type="match status" value="1"/>
</dbReference>
<dbReference type="Proteomes" id="UP001396334">
    <property type="component" value="Unassembled WGS sequence"/>
</dbReference>
<organism evidence="1 2">
    <name type="scientific">Hibiscus sabdariffa</name>
    <name type="common">roselle</name>
    <dbReference type="NCBI Taxonomy" id="183260"/>
    <lineage>
        <taxon>Eukaryota</taxon>
        <taxon>Viridiplantae</taxon>
        <taxon>Streptophyta</taxon>
        <taxon>Embryophyta</taxon>
        <taxon>Tracheophyta</taxon>
        <taxon>Spermatophyta</taxon>
        <taxon>Magnoliopsida</taxon>
        <taxon>eudicotyledons</taxon>
        <taxon>Gunneridae</taxon>
        <taxon>Pentapetalae</taxon>
        <taxon>rosids</taxon>
        <taxon>malvids</taxon>
        <taxon>Malvales</taxon>
        <taxon>Malvaceae</taxon>
        <taxon>Malvoideae</taxon>
        <taxon>Hibiscus</taxon>
    </lineage>
</organism>
<name>A0ABR2R0K1_9ROSI</name>
<comment type="caution">
    <text evidence="1">The sequence shown here is derived from an EMBL/GenBank/DDBJ whole genome shotgun (WGS) entry which is preliminary data.</text>
</comment>
<dbReference type="Gene3D" id="3.60.10.10">
    <property type="entry name" value="Endonuclease/exonuclease/phosphatase"/>
    <property type="match status" value="1"/>
</dbReference>
<sequence length="107" mass="12400">MKRSWTNENLEAYMVTVYVPNADSNQLILWDDLKSQTSSYWITVGDFNTVISRSERSGRSRLDRFLVNEECCLKLKDLTQWGLNQITSRFFYPPGSLVSPSQITLLD</sequence>
<gene>
    <name evidence="1" type="ORF">V6N11_035351</name>
</gene>
<proteinExistence type="predicted"/>
<dbReference type="InterPro" id="IPR036691">
    <property type="entry name" value="Endo/exonu/phosph_ase_sf"/>
</dbReference>
<evidence type="ECO:0000313" key="1">
    <source>
        <dbReference type="EMBL" id="KAK9006309.1"/>
    </source>
</evidence>
<dbReference type="EMBL" id="JBBPBN010000029">
    <property type="protein sequence ID" value="KAK9006309.1"/>
    <property type="molecule type" value="Genomic_DNA"/>
</dbReference>
<evidence type="ECO:0008006" key="3">
    <source>
        <dbReference type="Google" id="ProtNLM"/>
    </source>
</evidence>
<accession>A0ABR2R0K1</accession>
<reference evidence="1 2" key="1">
    <citation type="journal article" date="2024" name="G3 (Bethesda)">
        <title>Genome assembly of Hibiscus sabdariffa L. provides insights into metabolisms of medicinal natural products.</title>
        <authorList>
            <person name="Kim T."/>
        </authorList>
    </citation>
    <scope>NUCLEOTIDE SEQUENCE [LARGE SCALE GENOMIC DNA]</scope>
    <source>
        <strain evidence="1">TK-2024</strain>
        <tissue evidence="1">Old leaves</tissue>
    </source>
</reference>
<protein>
    <recommendedName>
        <fullName evidence="3">Endonuclease/exonuclease/phosphatase domain-containing protein</fullName>
    </recommendedName>
</protein>
<keyword evidence="2" id="KW-1185">Reference proteome</keyword>
<evidence type="ECO:0000313" key="2">
    <source>
        <dbReference type="Proteomes" id="UP001396334"/>
    </source>
</evidence>